<reference evidence="2 3" key="1">
    <citation type="submission" date="2024-07" db="EMBL/GenBank/DDBJ databases">
        <title>Luteimonas salilacus sp. nov., isolated from the shore soil of Salt Lake in Tibet of China.</title>
        <authorList>
            <person name="Zhang X."/>
            <person name="Li A."/>
        </authorList>
    </citation>
    <scope>NUCLEOTIDE SEQUENCE [LARGE SCALE GENOMIC DNA]</scope>
    <source>
        <strain evidence="2 3">B3-2-R+30</strain>
    </source>
</reference>
<keyword evidence="1" id="KW-0812">Transmembrane</keyword>
<organism evidence="2 3">
    <name type="scientific">Luteimonas salinilitoris</name>
    <dbReference type="NCBI Taxonomy" id="3237697"/>
    <lineage>
        <taxon>Bacteria</taxon>
        <taxon>Pseudomonadati</taxon>
        <taxon>Pseudomonadota</taxon>
        <taxon>Gammaproteobacteria</taxon>
        <taxon>Lysobacterales</taxon>
        <taxon>Lysobacteraceae</taxon>
        <taxon>Luteimonas</taxon>
    </lineage>
</organism>
<evidence type="ECO:0000256" key="1">
    <source>
        <dbReference type="SAM" id="Phobius"/>
    </source>
</evidence>
<feature type="transmembrane region" description="Helical" evidence="1">
    <location>
        <begin position="141"/>
        <end position="159"/>
    </location>
</feature>
<gene>
    <name evidence="2" type="ORF">AB6713_09295</name>
</gene>
<proteinExistence type="predicted"/>
<sequence length="241" mass="26005">MRAMHFQWAGLCVCLFLATQIFQGLCLLVWLPPPDSAAAALGNRLHLLDVARRLAVLGGLLAMAVPYAVIALDRFARMPVASLLGLVFALFFLLLELLHRGLDLAIVSQEWAVQFAAATDAAQREALENRFRSWESATRGIYLPLLLSGLIAWTCYAIATWNGDGERWSRLAAIAFAANAARVLARILVAYAGATWLSFTGGLHVYLVLTIAIYGALAVWLFRRAAGVKESAPPAAAPGAS</sequence>
<accession>A0ABV4HT07</accession>
<keyword evidence="1" id="KW-0472">Membrane</keyword>
<dbReference type="EMBL" id="JBFWIC010000010">
    <property type="protein sequence ID" value="MEZ0474812.1"/>
    <property type="molecule type" value="Genomic_DNA"/>
</dbReference>
<feature type="transmembrane region" description="Helical" evidence="1">
    <location>
        <begin position="203"/>
        <end position="222"/>
    </location>
</feature>
<dbReference type="Proteomes" id="UP001566331">
    <property type="component" value="Unassembled WGS sequence"/>
</dbReference>
<name>A0ABV4HT07_9GAMM</name>
<dbReference type="RefSeq" id="WP_370564474.1">
    <property type="nucleotide sequence ID" value="NZ_JBFWIB010000008.1"/>
</dbReference>
<comment type="caution">
    <text evidence="2">The sequence shown here is derived from an EMBL/GenBank/DDBJ whole genome shotgun (WGS) entry which is preliminary data.</text>
</comment>
<evidence type="ECO:0000313" key="3">
    <source>
        <dbReference type="Proteomes" id="UP001566331"/>
    </source>
</evidence>
<keyword evidence="1" id="KW-1133">Transmembrane helix</keyword>
<feature type="transmembrane region" description="Helical" evidence="1">
    <location>
        <begin position="79"/>
        <end position="98"/>
    </location>
</feature>
<evidence type="ECO:0008006" key="4">
    <source>
        <dbReference type="Google" id="ProtNLM"/>
    </source>
</evidence>
<keyword evidence="3" id="KW-1185">Reference proteome</keyword>
<feature type="transmembrane region" description="Helical" evidence="1">
    <location>
        <begin position="54"/>
        <end position="72"/>
    </location>
</feature>
<protein>
    <recommendedName>
        <fullName evidence="4">DUF4386 family protein</fullName>
    </recommendedName>
</protein>
<evidence type="ECO:0000313" key="2">
    <source>
        <dbReference type="EMBL" id="MEZ0474812.1"/>
    </source>
</evidence>
<feature type="transmembrane region" description="Helical" evidence="1">
    <location>
        <begin position="171"/>
        <end position="197"/>
    </location>
</feature>